<dbReference type="Proteomes" id="UP000630923">
    <property type="component" value="Unassembled WGS sequence"/>
</dbReference>
<gene>
    <name evidence="1" type="ORF">GCM10017044_12960</name>
</gene>
<comment type="caution">
    <text evidence="1">The sequence shown here is derived from an EMBL/GenBank/DDBJ whole genome shotgun (WGS) entry which is preliminary data.</text>
</comment>
<sequence length="75" mass="8286">MAFCAVKADLKIMIASVSNKNDAISAGLFRISFILATRPDTGLGCLESKSRVRKPAKRKENKMNVARAIVEKYNK</sequence>
<protein>
    <submittedName>
        <fullName evidence="1">Uncharacterized protein</fullName>
    </submittedName>
</protein>
<evidence type="ECO:0000313" key="1">
    <source>
        <dbReference type="EMBL" id="GHF19637.1"/>
    </source>
</evidence>
<keyword evidence="2" id="KW-1185">Reference proteome</keyword>
<reference evidence="1" key="2">
    <citation type="submission" date="2020-09" db="EMBL/GenBank/DDBJ databases">
        <authorList>
            <person name="Sun Q."/>
            <person name="Kim S."/>
        </authorList>
    </citation>
    <scope>NUCLEOTIDE SEQUENCE</scope>
    <source>
        <strain evidence="1">KCTC 42590</strain>
    </source>
</reference>
<dbReference type="AlphaFoldDB" id="A0A919AP98"/>
<proteinExistence type="predicted"/>
<accession>A0A919AP98</accession>
<evidence type="ECO:0000313" key="2">
    <source>
        <dbReference type="Proteomes" id="UP000630923"/>
    </source>
</evidence>
<dbReference type="EMBL" id="BNCI01000001">
    <property type="protein sequence ID" value="GHF19637.1"/>
    <property type="molecule type" value="Genomic_DNA"/>
</dbReference>
<reference evidence="1" key="1">
    <citation type="journal article" date="2014" name="Int. J. Syst. Evol. Microbiol.">
        <title>Complete genome sequence of Corynebacterium casei LMG S-19264T (=DSM 44701T), isolated from a smear-ripened cheese.</title>
        <authorList>
            <consortium name="US DOE Joint Genome Institute (JGI-PGF)"/>
            <person name="Walter F."/>
            <person name="Albersmeier A."/>
            <person name="Kalinowski J."/>
            <person name="Ruckert C."/>
        </authorList>
    </citation>
    <scope>NUCLEOTIDE SEQUENCE</scope>
    <source>
        <strain evidence="1">KCTC 42590</strain>
    </source>
</reference>
<name>A0A919AP98_9PROT</name>
<organism evidence="1 2">
    <name type="scientific">Kordiimonas sediminis</name>
    <dbReference type="NCBI Taxonomy" id="1735581"/>
    <lineage>
        <taxon>Bacteria</taxon>
        <taxon>Pseudomonadati</taxon>
        <taxon>Pseudomonadota</taxon>
        <taxon>Alphaproteobacteria</taxon>
        <taxon>Kordiimonadales</taxon>
        <taxon>Kordiimonadaceae</taxon>
        <taxon>Kordiimonas</taxon>
    </lineage>
</organism>